<dbReference type="EMBL" id="VHIZ01000037">
    <property type="protein sequence ID" value="TPV28829.1"/>
    <property type="molecule type" value="Genomic_DNA"/>
</dbReference>
<proteinExistence type="predicted"/>
<keyword evidence="1" id="KW-1133">Transmembrane helix</keyword>
<keyword evidence="1" id="KW-0472">Membrane</keyword>
<sequence>MAAYNQSMRGVMIRSVVKGTVIGFTGLVLLALTGTGTLIYLKTGDQYYSEENLAACKHYTVEQAKQTVLSAWLRQPNDWQNWHEAAEVARQKGIRFIDAEISGPAEQWLVPFYAERITGRKQYGMLDCGKLTVEFASD</sequence>
<evidence type="ECO:0000313" key="3">
    <source>
        <dbReference type="Proteomes" id="UP000316142"/>
    </source>
</evidence>
<reference evidence="2 3" key="1">
    <citation type="submission" date="2019-06" db="EMBL/GenBank/DDBJ databases">
        <title>Taxogenomics and systematics of the genus Pantoea.</title>
        <authorList>
            <person name="Tambong J.T."/>
        </authorList>
    </citation>
    <scope>NUCLEOTIDE SEQUENCE [LARGE SCALE GENOMIC DNA]</scope>
    <source>
        <strain evidence="2 3">LMG 2558</strain>
    </source>
</reference>
<gene>
    <name evidence="2" type="ORF">FJW00_07695</name>
</gene>
<evidence type="ECO:0000256" key="1">
    <source>
        <dbReference type="SAM" id="Phobius"/>
    </source>
</evidence>
<dbReference type="RefSeq" id="WP_140923420.1">
    <property type="nucleotide sequence ID" value="NZ_CP122311.1"/>
</dbReference>
<organism evidence="2 3">
    <name type="scientific">Pantoea anthophila</name>
    <dbReference type="NCBI Taxonomy" id="470931"/>
    <lineage>
        <taxon>Bacteria</taxon>
        <taxon>Pseudomonadati</taxon>
        <taxon>Pseudomonadota</taxon>
        <taxon>Gammaproteobacteria</taxon>
        <taxon>Enterobacterales</taxon>
        <taxon>Erwiniaceae</taxon>
        <taxon>Pantoea</taxon>
    </lineage>
</organism>
<protein>
    <submittedName>
        <fullName evidence="2">Uncharacterized protein</fullName>
    </submittedName>
</protein>
<dbReference type="InterPro" id="IPR038703">
    <property type="entry name" value="YebF/Cmi_sf"/>
</dbReference>
<keyword evidence="3" id="KW-1185">Reference proteome</keyword>
<comment type="caution">
    <text evidence="2">The sequence shown here is derived from an EMBL/GenBank/DDBJ whole genome shotgun (WGS) entry which is preliminary data.</text>
</comment>
<feature type="transmembrane region" description="Helical" evidence="1">
    <location>
        <begin position="21"/>
        <end position="41"/>
    </location>
</feature>
<dbReference type="Gene3D" id="3.10.450.300">
    <property type="entry name" value="YebF/Colicin-M immunity protein"/>
    <property type="match status" value="1"/>
</dbReference>
<dbReference type="Proteomes" id="UP000316142">
    <property type="component" value="Unassembled WGS sequence"/>
</dbReference>
<keyword evidence="1" id="KW-0812">Transmembrane</keyword>
<accession>A0ABY2ZCC9</accession>
<name>A0ABY2ZCC9_9GAMM</name>
<evidence type="ECO:0000313" key="2">
    <source>
        <dbReference type="EMBL" id="TPV28829.1"/>
    </source>
</evidence>